<name>A0A0K0D9Z3_ANGCA</name>
<dbReference type="Pfam" id="PF00078">
    <property type="entry name" value="RVT_1"/>
    <property type="match status" value="1"/>
</dbReference>
<evidence type="ECO:0000259" key="3">
    <source>
        <dbReference type="PROSITE" id="PS50878"/>
    </source>
</evidence>
<keyword evidence="2" id="KW-0812">Transmembrane</keyword>
<evidence type="ECO:0000313" key="4">
    <source>
        <dbReference type="Proteomes" id="UP000035642"/>
    </source>
</evidence>
<dbReference type="PROSITE" id="PS50878">
    <property type="entry name" value="RT_POL"/>
    <property type="match status" value="1"/>
</dbReference>
<accession>A0A0K0D9Z3</accession>
<dbReference type="InterPro" id="IPR000477">
    <property type="entry name" value="RT_dom"/>
</dbReference>
<dbReference type="WBParaSite" id="ACAC_0000701601-mRNA-1">
    <property type="protein sequence ID" value="ACAC_0000701601-mRNA-1"/>
    <property type="gene ID" value="ACAC_0000701601"/>
</dbReference>
<evidence type="ECO:0000313" key="5">
    <source>
        <dbReference type="WBParaSite" id="ACAC_0000701601-mRNA-1"/>
    </source>
</evidence>
<evidence type="ECO:0000256" key="2">
    <source>
        <dbReference type="SAM" id="Phobius"/>
    </source>
</evidence>
<reference evidence="4" key="1">
    <citation type="submission" date="2012-09" db="EMBL/GenBank/DDBJ databases">
        <authorList>
            <person name="Martin A.A."/>
        </authorList>
    </citation>
    <scope>NUCLEOTIDE SEQUENCE</scope>
</reference>
<evidence type="ECO:0000256" key="1">
    <source>
        <dbReference type="SAM" id="MobiDB-lite"/>
    </source>
</evidence>
<dbReference type="Proteomes" id="UP000035642">
    <property type="component" value="Unassembled WGS sequence"/>
</dbReference>
<keyword evidence="2" id="KW-1133">Transmembrane helix</keyword>
<proteinExistence type="predicted"/>
<reference evidence="5" key="2">
    <citation type="submission" date="2017-02" db="UniProtKB">
        <authorList>
            <consortium name="WormBaseParasite"/>
        </authorList>
    </citation>
    <scope>IDENTIFICATION</scope>
</reference>
<feature type="region of interest" description="Disordered" evidence="1">
    <location>
        <begin position="151"/>
        <end position="178"/>
    </location>
</feature>
<organism evidence="4 5">
    <name type="scientific">Angiostrongylus cantonensis</name>
    <name type="common">Rat lungworm</name>
    <dbReference type="NCBI Taxonomy" id="6313"/>
    <lineage>
        <taxon>Eukaryota</taxon>
        <taxon>Metazoa</taxon>
        <taxon>Ecdysozoa</taxon>
        <taxon>Nematoda</taxon>
        <taxon>Chromadorea</taxon>
        <taxon>Rhabditida</taxon>
        <taxon>Rhabditina</taxon>
        <taxon>Rhabditomorpha</taxon>
        <taxon>Strongyloidea</taxon>
        <taxon>Metastrongylidae</taxon>
        <taxon>Angiostrongylus</taxon>
    </lineage>
</organism>
<keyword evidence="4" id="KW-1185">Reference proteome</keyword>
<protein>
    <submittedName>
        <fullName evidence="5">Reverse transcriptase domain-containing protein</fullName>
    </submittedName>
</protein>
<feature type="domain" description="Reverse transcriptase" evidence="3">
    <location>
        <begin position="1"/>
        <end position="75"/>
    </location>
</feature>
<dbReference type="AlphaFoldDB" id="A0A0K0D9Z3"/>
<feature type="transmembrane region" description="Helical" evidence="2">
    <location>
        <begin position="84"/>
        <end position="103"/>
    </location>
</feature>
<keyword evidence="2" id="KW-0472">Membrane</keyword>
<sequence length="178" mass="20074">MRTLEWDNMGVKIDGRQIHHLRFADDIVLITPDISQAERMLVDFDKACGKIGLRLNLKKTIFMKDGLVSFAPFTLNGTNISECFSYVLVVVIVVVVVVSVVLARRWLTFRRFRFPQSRNVKSATELYILCFVVVNIAGNCDYDGDEHDADDDGGLNKLDVDLPPLESPLDAERAKSLK</sequence>